<dbReference type="Proteomes" id="UP001345013">
    <property type="component" value="Unassembled WGS sequence"/>
</dbReference>
<dbReference type="EMBL" id="JAVRRG010000105">
    <property type="protein sequence ID" value="KAK5085067.1"/>
    <property type="molecule type" value="Genomic_DNA"/>
</dbReference>
<comment type="caution">
    <text evidence="1">The sequence shown here is derived from an EMBL/GenBank/DDBJ whole genome shotgun (WGS) entry which is preliminary data.</text>
</comment>
<organism evidence="1 2">
    <name type="scientific">Lithohypha guttulata</name>
    <dbReference type="NCBI Taxonomy" id="1690604"/>
    <lineage>
        <taxon>Eukaryota</taxon>
        <taxon>Fungi</taxon>
        <taxon>Dikarya</taxon>
        <taxon>Ascomycota</taxon>
        <taxon>Pezizomycotina</taxon>
        <taxon>Eurotiomycetes</taxon>
        <taxon>Chaetothyriomycetidae</taxon>
        <taxon>Chaetothyriales</taxon>
        <taxon>Trichomeriaceae</taxon>
        <taxon>Lithohypha</taxon>
    </lineage>
</organism>
<name>A0ABR0K3I3_9EURO</name>
<reference evidence="1 2" key="1">
    <citation type="submission" date="2023-08" db="EMBL/GenBank/DDBJ databases">
        <title>Black Yeasts Isolated from many extreme environments.</title>
        <authorList>
            <person name="Coleine C."/>
            <person name="Stajich J.E."/>
            <person name="Selbmann L."/>
        </authorList>
    </citation>
    <scope>NUCLEOTIDE SEQUENCE [LARGE SCALE GENOMIC DNA]</scope>
    <source>
        <strain evidence="1 2">CCFEE 5885</strain>
    </source>
</reference>
<keyword evidence="2" id="KW-1185">Reference proteome</keyword>
<proteinExistence type="predicted"/>
<evidence type="ECO:0000313" key="1">
    <source>
        <dbReference type="EMBL" id="KAK5085067.1"/>
    </source>
</evidence>
<sequence>MRPKIVNGSLMVWRTHHYTARIDFRIWADLGLEHFDEAICVHSEAGLQALLCAATEYVQKQRDTTMVRLGLTTQVVTSGHWKCPTLFKCQTCATDIRLRMDQVSASELIVRFDVYQDLGGLNEPTLAQRQVLGAKHDWRQQDLTIEEKILRCREDLERRYHGEKEPHHAENVGSSSPLPKHAAFINQWAYSLRRNPTDPVSFRVDCALSSLNQEQHREIRFIPQKTGVAD</sequence>
<accession>A0ABR0K3I3</accession>
<protein>
    <submittedName>
        <fullName evidence="1">Uncharacterized protein</fullName>
    </submittedName>
</protein>
<evidence type="ECO:0000313" key="2">
    <source>
        <dbReference type="Proteomes" id="UP001345013"/>
    </source>
</evidence>
<gene>
    <name evidence="1" type="ORF">LTR24_007203</name>
</gene>